<gene>
    <name evidence="1" type="ORF">DILT_LOCUS2568</name>
</gene>
<protein>
    <submittedName>
        <fullName evidence="1">Uncharacterized protein</fullName>
    </submittedName>
</protein>
<keyword evidence="2" id="KW-1185">Reference proteome</keyword>
<sequence>METSESFSIFCFFLKRLGELLIWTLANELGSLVASRGGASGGHQDAISYLHWLTPESVYVGASNSGRSDAGEHIISFGADGRIICWTLTMDSREPTLTPIKMYIKRTFGYQIYGREQLGAAVQDRLCNASSWGGTQGGTSTSLDHPIGISTAVFSPHNPESLFIGTESGGLLFCKFEVVDWNVPRIGT</sequence>
<proteinExistence type="predicted"/>
<reference evidence="1 2" key="1">
    <citation type="submission" date="2018-11" db="EMBL/GenBank/DDBJ databases">
        <authorList>
            <consortium name="Pathogen Informatics"/>
        </authorList>
    </citation>
    <scope>NUCLEOTIDE SEQUENCE [LARGE SCALE GENOMIC DNA]</scope>
</reference>
<accession>A0A3P6SHI8</accession>
<dbReference type="InterPro" id="IPR036322">
    <property type="entry name" value="WD40_repeat_dom_sf"/>
</dbReference>
<name>A0A3P6SHI8_DIBLA</name>
<dbReference type="SUPFAM" id="SSF50978">
    <property type="entry name" value="WD40 repeat-like"/>
    <property type="match status" value="1"/>
</dbReference>
<organism evidence="1 2">
    <name type="scientific">Dibothriocephalus latus</name>
    <name type="common">Fish tapeworm</name>
    <name type="synonym">Diphyllobothrium latum</name>
    <dbReference type="NCBI Taxonomy" id="60516"/>
    <lineage>
        <taxon>Eukaryota</taxon>
        <taxon>Metazoa</taxon>
        <taxon>Spiralia</taxon>
        <taxon>Lophotrochozoa</taxon>
        <taxon>Platyhelminthes</taxon>
        <taxon>Cestoda</taxon>
        <taxon>Eucestoda</taxon>
        <taxon>Diphyllobothriidea</taxon>
        <taxon>Diphyllobothriidae</taxon>
        <taxon>Dibothriocephalus</taxon>
    </lineage>
</organism>
<dbReference type="Gene3D" id="2.130.10.10">
    <property type="entry name" value="YVTN repeat-like/Quinoprotein amine dehydrogenase"/>
    <property type="match status" value="1"/>
</dbReference>
<dbReference type="Proteomes" id="UP000281553">
    <property type="component" value="Unassembled WGS sequence"/>
</dbReference>
<evidence type="ECO:0000313" key="1">
    <source>
        <dbReference type="EMBL" id="VDK74296.1"/>
    </source>
</evidence>
<dbReference type="AlphaFoldDB" id="A0A3P6SHI8"/>
<dbReference type="OrthoDB" id="445052at2759"/>
<dbReference type="EMBL" id="UYRU01042296">
    <property type="protein sequence ID" value="VDK74296.1"/>
    <property type="molecule type" value="Genomic_DNA"/>
</dbReference>
<evidence type="ECO:0000313" key="2">
    <source>
        <dbReference type="Proteomes" id="UP000281553"/>
    </source>
</evidence>
<dbReference type="InterPro" id="IPR015943">
    <property type="entry name" value="WD40/YVTN_repeat-like_dom_sf"/>
</dbReference>